<reference evidence="5 7" key="1">
    <citation type="submission" date="2016-05" db="EMBL/GenBank/DDBJ databases">
        <title>Comparative analysis of secretome profiles of manganese(II)-oxidizing ascomycete fungi.</title>
        <authorList>
            <consortium name="DOE Joint Genome Institute"/>
            <person name="Zeiner C.A."/>
            <person name="Purvine S.O."/>
            <person name="Zink E.M."/>
            <person name="Wu S."/>
            <person name="Pasa-Tolic L."/>
            <person name="Chaput D.L."/>
            <person name="Haridas S."/>
            <person name="Grigoriev I.V."/>
            <person name="Santelli C.M."/>
            <person name="Hansel C.M."/>
        </authorList>
    </citation>
    <scope>NUCLEOTIDE SEQUENCE [LARGE SCALE GENOMIC DNA]</scope>
    <source>
        <strain evidence="5 7">SRC1lrK2f</strain>
    </source>
</reference>
<dbReference type="SFLD" id="SFLDS00019">
    <property type="entry name" value="Glutathione_Transferase_(cytos"/>
    <property type="match status" value="1"/>
</dbReference>
<dbReference type="GeneID" id="29116970"/>
<keyword evidence="7" id="KW-1185">Reference proteome</keyword>
<dbReference type="KEGG" id="aalt:CC77DRAFT_36175"/>
<dbReference type="EMBL" id="PDXD01000002">
    <property type="protein sequence ID" value="RYN82162.1"/>
    <property type="molecule type" value="Genomic_DNA"/>
</dbReference>
<dbReference type="SFLD" id="SFLDG01151">
    <property type="entry name" value="Main.2:_Nu-like"/>
    <property type="match status" value="1"/>
</dbReference>
<evidence type="ECO:0000259" key="4">
    <source>
        <dbReference type="PROSITE" id="PS50405"/>
    </source>
</evidence>
<dbReference type="InterPro" id="IPR036282">
    <property type="entry name" value="Glutathione-S-Trfase_C_sf"/>
</dbReference>
<evidence type="ECO:0000313" key="6">
    <source>
        <dbReference type="EMBL" id="RYN82162.1"/>
    </source>
</evidence>
<evidence type="ECO:0000256" key="1">
    <source>
        <dbReference type="ARBA" id="ARBA00007409"/>
    </source>
</evidence>
<dbReference type="SUPFAM" id="SSF47616">
    <property type="entry name" value="GST C-terminal domain-like"/>
    <property type="match status" value="1"/>
</dbReference>
<dbReference type="InterPro" id="IPR036249">
    <property type="entry name" value="Thioredoxin-like_sf"/>
</dbReference>
<dbReference type="AlphaFoldDB" id="A0A177E4C2"/>
<dbReference type="Gene3D" id="3.40.30.10">
    <property type="entry name" value="Glutaredoxin"/>
    <property type="match status" value="1"/>
</dbReference>
<dbReference type="SUPFAM" id="SSF52833">
    <property type="entry name" value="Thioredoxin-like"/>
    <property type="match status" value="1"/>
</dbReference>
<dbReference type="PROSITE" id="PS50404">
    <property type="entry name" value="GST_NTER"/>
    <property type="match status" value="1"/>
</dbReference>
<dbReference type="Proteomes" id="UP000291422">
    <property type="component" value="Unassembled WGS sequence"/>
</dbReference>
<dbReference type="GO" id="GO:0016740">
    <property type="term" value="F:transferase activity"/>
    <property type="evidence" value="ECO:0007669"/>
    <property type="project" value="UniProtKB-KW"/>
</dbReference>
<dbReference type="SFLD" id="SFLDG00358">
    <property type="entry name" value="Main_(cytGST)"/>
    <property type="match status" value="1"/>
</dbReference>
<proteinExistence type="inferred from homology"/>
<dbReference type="VEuPathDB" id="FungiDB:CC77DRAFT_36175"/>
<dbReference type="PANTHER" id="PTHR44051:SF8">
    <property type="entry name" value="GLUTATHIONE S-TRANSFERASE GSTA"/>
    <property type="match status" value="1"/>
</dbReference>
<dbReference type="CDD" id="cd03048">
    <property type="entry name" value="GST_N_Ure2p_like"/>
    <property type="match status" value="1"/>
</dbReference>
<dbReference type="InterPro" id="IPR004046">
    <property type="entry name" value="GST_C"/>
</dbReference>
<dbReference type="Gene3D" id="1.20.1050.10">
    <property type="match status" value="1"/>
</dbReference>
<dbReference type="Pfam" id="PF02798">
    <property type="entry name" value="GST_N"/>
    <property type="match status" value="1"/>
</dbReference>
<organism evidence="5 7">
    <name type="scientific">Alternaria alternata</name>
    <name type="common">Alternaria rot fungus</name>
    <name type="synonym">Torula alternata</name>
    <dbReference type="NCBI Taxonomy" id="5599"/>
    <lineage>
        <taxon>Eukaryota</taxon>
        <taxon>Fungi</taxon>
        <taxon>Dikarya</taxon>
        <taxon>Ascomycota</taxon>
        <taxon>Pezizomycotina</taxon>
        <taxon>Dothideomycetes</taxon>
        <taxon>Pleosporomycetidae</taxon>
        <taxon>Pleosporales</taxon>
        <taxon>Pleosporineae</taxon>
        <taxon>Pleosporaceae</taxon>
        <taxon>Alternaria</taxon>
        <taxon>Alternaria sect. Alternaria</taxon>
        <taxon>Alternaria alternata complex</taxon>
    </lineage>
</organism>
<evidence type="ECO:0000313" key="8">
    <source>
        <dbReference type="Proteomes" id="UP000291422"/>
    </source>
</evidence>
<feature type="domain" description="GST C-terminal" evidence="4">
    <location>
        <begin position="93"/>
        <end position="227"/>
    </location>
</feature>
<sequence>MTSPNIELLTAGTPNGQKISIFLEELGIPYKTTSIDLSKDEQKSSSFLKVNPNGRIPAIIDHTRNSYAVFESGAIFLYLAEHYDTDFKFSFQDSDEAMEMIQWLFFQNAGVGPMQGQANHFVRYAPEKIEYGVKRYQNETKRLYSILEARLEDRDYLAGKGRGKYSIADITTFTWVRWAPWAGIELKEFPKLKEWCEGVEKRDAVKKGLLVPSGEDQIERLRKDPNVQDPFKEWVQKGQKEVAEKHGN</sequence>
<dbReference type="PROSITE" id="PS50405">
    <property type="entry name" value="GST_CTER"/>
    <property type="match status" value="1"/>
</dbReference>
<evidence type="ECO:0000256" key="2">
    <source>
        <dbReference type="RuleBase" id="RU003494"/>
    </source>
</evidence>
<dbReference type="EMBL" id="KV441469">
    <property type="protein sequence ID" value="OAG26321.1"/>
    <property type="molecule type" value="Genomic_DNA"/>
</dbReference>
<accession>A0A177E4C2</accession>
<name>A0A177E4C2_ALTAL</name>
<comment type="similarity">
    <text evidence="1 2">Belongs to the GST superfamily.</text>
</comment>
<feature type="domain" description="GST N-terminal" evidence="3">
    <location>
        <begin position="3"/>
        <end position="87"/>
    </location>
</feature>
<dbReference type="RefSeq" id="XP_018391742.1">
    <property type="nucleotide sequence ID" value="XM_018531376.1"/>
</dbReference>
<evidence type="ECO:0000313" key="5">
    <source>
        <dbReference type="EMBL" id="OAG26321.1"/>
    </source>
</evidence>
<dbReference type="Pfam" id="PF00043">
    <property type="entry name" value="GST_C"/>
    <property type="match status" value="1"/>
</dbReference>
<dbReference type="InterPro" id="IPR004045">
    <property type="entry name" value="Glutathione_S-Trfase_N"/>
</dbReference>
<protein>
    <submittedName>
        <fullName evidence="5">Glutathione S-transferase</fullName>
    </submittedName>
</protein>
<evidence type="ECO:0000313" key="7">
    <source>
        <dbReference type="Proteomes" id="UP000077248"/>
    </source>
</evidence>
<dbReference type="InterPro" id="IPR040079">
    <property type="entry name" value="Glutathione_S-Trfase"/>
</dbReference>
<gene>
    <name evidence="6" type="ORF">AA0117_g2433</name>
    <name evidence="5" type="ORF">CC77DRAFT_36175</name>
</gene>
<evidence type="ECO:0000259" key="3">
    <source>
        <dbReference type="PROSITE" id="PS50404"/>
    </source>
</evidence>
<dbReference type="Proteomes" id="UP000077248">
    <property type="component" value="Unassembled WGS sequence"/>
</dbReference>
<dbReference type="InterPro" id="IPR010987">
    <property type="entry name" value="Glutathione-S-Trfase_C-like"/>
</dbReference>
<keyword evidence="5" id="KW-0808">Transferase</keyword>
<dbReference type="STRING" id="5599.A0A177E4C2"/>
<reference evidence="8" key="2">
    <citation type="journal article" date="2019" name="bioRxiv">
        <title>Genomics, evolutionary history and diagnostics of the Alternaria alternata species group including apple and Asian pear pathotypes.</title>
        <authorList>
            <person name="Armitage A.D."/>
            <person name="Cockerton H.M."/>
            <person name="Sreenivasaprasad S."/>
            <person name="Woodhall J.W."/>
            <person name="Lane C.R."/>
            <person name="Harrison R.J."/>
            <person name="Clarkson J.P."/>
        </authorList>
    </citation>
    <scope>NUCLEOTIDE SEQUENCE [LARGE SCALE GENOMIC DNA]</scope>
    <source>
        <strain evidence="8">FERA 1177</strain>
    </source>
</reference>
<reference evidence="6" key="3">
    <citation type="journal article" date="2019" name="J. ISSAAS">
        <title>Genomics, evolutionary history and diagnostics of the Alternaria alternata species group including apple and Asian pear pathotypes.</title>
        <authorList>
            <person name="Armitage A.D."/>
            <person name="Cockerton H.M."/>
            <person name="Sreenivasaprasad S."/>
            <person name="Woodhall J."/>
            <person name="Lane C."/>
            <person name="Harrison R.J."/>
            <person name="Clarkson J.P."/>
        </authorList>
    </citation>
    <scope>NUCLEOTIDE SEQUENCE</scope>
    <source>
        <strain evidence="6">FERA 1177</strain>
    </source>
</reference>
<dbReference type="PANTHER" id="PTHR44051">
    <property type="entry name" value="GLUTATHIONE S-TRANSFERASE-RELATED"/>
    <property type="match status" value="1"/>
</dbReference>
<dbReference type="OMA" id="TRAVMMT"/>